<dbReference type="Pfam" id="PF00395">
    <property type="entry name" value="SLH"/>
    <property type="match status" value="2"/>
</dbReference>
<evidence type="ECO:0000259" key="2">
    <source>
        <dbReference type="PROSITE" id="PS51272"/>
    </source>
</evidence>
<reference evidence="3 4" key="1">
    <citation type="journal article" date="2015" name="Geomicrobiol. J.">
        <title>Caldisalinibacter kiritimatiensis gen. nov., sp. nov., a moderately thermohalophilic thiosulfate-reducing bacterium from a hypersaline microbial mat.</title>
        <authorList>
            <person name="Ben Hania W."/>
            <person name="Joseph M."/>
            <person name="Fiebig A."/>
            <person name="Bunk B."/>
            <person name="Klenk H.-P."/>
            <person name="Fardeau M.-L."/>
            <person name="Spring S."/>
        </authorList>
    </citation>
    <scope>NUCLEOTIDE SEQUENCE [LARGE SCALE GENOMIC DNA]</scope>
    <source>
        <strain evidence="3 4">L21-TH-D2</strain>
    </source>
</reference>
<feature type="chain" id="PRO_5004345012" evidence="1">
    <location>
        <begin position="23"/>
        <end position="191"/>
    </location>
</feature>
<sequence length="191" mass="21879">MFKRLTALLIIFIILFSSLAVAQEVTEEQKEAAEKLVALGILTGYDDGSLKLENHITRAEFTTLAVRIILKDKEVDQYQKDSRFNDVKKDHWASGYINIAVEEGLINGYNDGTFRPENKITYSEVITILVRLLGYDDSLDENKEWPLNYIQKALELGIDNGEVIIPDSYSTRGEVVYYIYNTLLVKLNKEY</sequence>
<name>R1AYR2_9FIRM</name>
<feature type="signal peptide" evidence="1">
    <location>
        <begin position="1"/>
        <end position="22"/>
    </location>
</feature>
<evidence type="ECO:0000256" key="1">
    <source>
        <dbReference type="SAM" id="SignalP"/>
    </source>
</evidence>
<dbReference type="InterPro" id="IPR001119">
    <property type="entry name" value="SLH_dom"/>
</dbReference>
<comment type="caution">
    <text evidence="3">The sequence shown here is derived from an EMBL/GenBank/DDBJ whole genome shotgun (WGS) entry which is preliminary data.</text>
</comment>
<feature type="domain" description="SLH" evidence="2">
    <location>
        <begin position="16"/>
        <end position="79"/>
    </location>
</feature>
<dbReference type="RefSeq" id="WP_006305546.1">
    <property type="nucleotide sequence ID" value="NZ_ARZA01000007.1"/>
</dbReference>
<dbReference type="PANTHER" id="PTHR43308">
    <property type="entry name" value="OUTER MEMBRANE PROTEIN ALPHA-RELATED"/>
    <property type="match status" value="1"/>
</dbReference>
<dbReference type="AlphaFoldDB" id="R1AYR2"/>
<gene>
    <name evidence="3" type="ORF">L21TH_0058</name>
</gene>
<dbReference type="InterPro" id="IPR051465">
    <property type="entry name" value="Cell_Envelope_Struct_Comp"/>
</dbReference>
<evidence type="ECO:0000313" key="4">
    <source>
        <dbReference type="Proteomes" id="UP000013378"/>
    </source>
</evidence>
<dbReference type="OrthoDB" id="1699243at2"/>
<dbReference type="STRING" id="1304284.L21TH_0058"/>
<dbReference type="eggNOG" id="COG1404">
    <property type="taxonomic scope" value="Bacteria"/>
</dbReference>
<dbReference type="Proteomes" id="UP000013378">
    <property type="component" value="Unassembled WGS sequence"/>
</dbReference>
<evidence type="ECO:0000313" key="3">
    <source>
        <dbReference type="EMBL" id="EOD01852.1"/>
    </source>
</evidence>
<dbReference type="EMBL" id="ARZA01000007">
    <property type="protein sequence ID" value="EOD01852.1"/>
    <property type="molecule type" value="Genomic_DNA"/>
</dbReference>
<keyword evidence="4" id="KW-1185">Reference proteome</keyword>
<keyword evidence="1" id="KW-0732">Signal</keyword>
<dbReference type="PROSITE" id="PS51272">
    <property type="entry name" value="SLH"/>
    <property type="match status" value="2"/>
</dbReference>
<feature type="domain" description="SLH" evidence="2">
    <location>
        <begin position="80"/>
        <end position="143"/>
    </location>
</feature>
<organism evidence="3 4">
    <name type="scientific">Caldisalinibacter kiritimatiensis</name>
    <dbReference type="NCBI Taxonomy" id="1304284"/>
    <lineage>
        <taxon>Bacteria</taxon>
        <taxon>Bacillati</taxon>
        <taxon>Bacillota</taxon>
        <taxon>Tissierellia</taxon>
        <taxon>Tissierellales</taxon>
        <taxon>Thermohalobacteraceae</taxon>
        <taxon>Caldisalinibacter</taxon>
    </lineage>
</organism>
<accession>R1AYR2</accession>
<proteinExistence type="predicted"/>
<protein>
    <submittedName>
        <fullName evidence="3">Alkaline serine proteinase</fullName>
    </submittedName>
</protein>